<evidence type="ECO:0000313" key="2">
    <source>
        <dbReference type="Proteomes" id="UP000215086"/>
    </source>
</evidence>
<name>A0A286R9L0_9BACT</name>
<protein>
    <submittedName>
        <fullName evidence="1">Uncharacterized protein</fullName>
    </submittedName>
</protein>
<evidence type="ECO:0000313" key="1">
    <source>
        <dbReference type="EMBL" id="ASV72639.1"/>
    </source>
</evidence>
<reference evidence="1 2" key="1">
    <citation type="journal article" name="Front. Microbiol.">
        <title>Sugar Metabolism of the First Thermophilic Planctomycete Thermogutta terrifontis: Comparative Genomic and Transcriptomic Approaches.</title>
        <authorList>
            <person name="Elcheninov A.G."/>
            <person name="Menzel P."/>
            <person name="Gudbergsdottir S.R."/>
            <person name="Slesarev A.I."/>
            <person name="Kadnikov V.V."/>
            <person name="Krogh A."/>
            <person name="Bonch-Osmolovskaya E.A."/>
            <person name="Peng X."/>
            <person name="Kublanov I.V."/>
        </authorList>
    </citation>
    <scope>NUCLEOTIDE SEQUENCE [LARGE SCALE GENOMIC DNA]</scope>
    <source>
        <strain evidence="1 2">R1</strain>
    </source>
</reference>
<proteinExistence type="predicted"/>
<organism evidence="1 2">
    <name type="scientific">Thermogutta terrifontis</name>
    <dbReference type="NCBI Taxonomy" id="1331910"/>
    <lineage>
        <taxon>Bacteria</taxon>
        <taxon>Pseudomonadati</taxon>
        <taxon>Planctomycetota</taxon>
        <taxon>Planctomycetia</taxon>
        <taxon>Pirellulales</taxon>
        <taxon>Thermoguttaceae</taxon>
        <taxon>Thermogutta</taxon>
    </lineage>
</organism>
<sequence length="109" mass="11983">MECGDLSPLFCEGFSLHNLTIDPDENGVPVGVEPVPPIHAMEARLTRPAIPTSDIPCRFTGHDKRAPPCFEGTCLSGPFQVLCEVFEVFPSIRHARFFCQNIVAKSKTP</sequence>
<gene>
    <name evidence="1" type="ORF">THTE_0037</name>
</gene>
<dbReference type="EMBL" id="CP018477">
    <property type="protein sequence ID" value="ASV72639.1"/>
    <property type="molecule type" value="Genomic_DNA"/>
</dbReference>
<keyword evidence="2" id="KW-1185">Reference proteome</keyword>
<accession>A0A286R9L0</accession>
<dbReference type="Proteomes" id="UP000215086">
    <property type="component" value="Chromosome"/>
</dbReference>
<dbReference type="AlphaFoldDB" id="A0A286R9L0"/>
<dbReference type="KEGG" id="ttf:THTE_0037"/>